<name>A0A5Q4ZCA1_9BURK</name>
<organism evidence="1 2">
    <name type="scientific">Paraburkholderia dioscoreae</name>
    <dbReference type="NCBI Taxonomy" id="2604047"/>
    <lineage>
        <taxon>Bacteria</taxon>
        <taxon>Pseudomonadati</taxon>
        <taxon>Pseudomonadota</taxon>
        <taxon>Betaproteobacteria</taxon>
        <taxon>Burkholderiales</taxon>
        <taxon>Burkholderiaceae</taxon>
        <taxon>Paraburkholderia</taxon>
    </lineage>
</organism>
<evidence type="ECO:0000313" key="1">
    <source>
        <dbReference type="EMBL" id="VVD28685.1"/>
    </source>
</evidence>
<dbReference type="AlphaFoldDB" id="A0A5Q4ZCA1"/>
<gene>
    <name evidence="1" type="ORF">PDMSB3_2229</name>
</gene>
<dbReference type="KEGG" id="pdio:PDMSB3_2229"/>
<dbReference type="Proteomes" id="UP000325811">
    <property type="component" value="Chromosome I"/>
</dbReference>
<reference evidence="1 2" key="1">
    <citation type="submission" date="2019-08" db="EMBL/GenBank/DDBJ databases">
        <authorList>
            <person name="Herpell B J."/>
        </authorList>
    </citation>
    <scope>NUCLEOTIDE SEQUENCE [LARGE SCALE GENOMIC DNA]</scope>
    <source>
        <strain evidence="2">Msb3</strain>
    </source>
</reference>
<sequence>MNAQSGQAEAVIEVMPAIVHLNAMARPQEALVRHLAEFEAAALILRITRLSVRLIRLIIFYRFA</sequence>
<protein>
    <submittedName>
        <fullName evidence="1">Uncharacterized protein</fullName>
    </submittedName>
</protein>
<evidence type="ECO:0000313" key="2">
    <source>
        <dbReference type="Proteomes" id="UP000325811"/>
    </source>
</evidence>
<keyword evidence="2" id="KW-1185">Reference proteome</keyword>
<accession>A0A5Q4ZCA1</accession>
<proteinExistence type="predicted"/>
<dbReference type="EMBL" id="LR699553">
    <property type="protein sequence ID" value="VVD28685.1"/>
    <property type="molecule type" value="Genomic_DNA"/>
</dbReference>